<organism evidence="1 2">
    <name type="scientific">Erysiphe neolycopersici</name>
    <dbReference type="NCBI Taxonomy" id="212602"/>
    <lineage>
        <taxon>Eukaryota</taxon>
        <taxon>Fungi</taxon>
        <taxon>Dikarya</taxon>
        <taxon>Ascomycota</taxon>
        <taxon>Pezizomycotina</taxon>
        <taxon>Leotiomycetes</taxon>
        <taxon>Erysiphales</taxon>
        <taxon>Erysiphaceae</taxon>
        <taxon>Erysiphe</taxon>
    </lineage>
</organism>
<proteinExistence type="predicted"/>
<evidence type="ECO:0000313" key="2">
    <source>
        <dbReference type="Proteomes" id="UP000286134"/>
    </source>
</evidence>
<gene>
    <name evidence="1" type="ORF">OnM2_000001</name>
</gene>
<sequence length="186" mass="21191">MYYQSSGKVASVKTLQEQSIYSYESILNLPEGSPGPRDKKGKLMLINPFIKYKKGNWTSRNFGSPLQTDLQFALGQECTFHSSWPMRAASADWFRDDFSIVSDFIKAQQPTWPMVMEAVLQILHSNEYSNAALDAFARFRSGPSNDEKTLNFLKRMVNAYGRLPKMDRQSSEAANTIRFTLNTHVT</sequence>
<dbReference type="OrthoDB" id="10408713at2759"/>
<reference evidence="1 2" key="1">
    <citation type="journal article" date="2018" name="BMC Genomics">
        <title>Comparative genome analyses reveal sequence features reflecting distinct modes of host-adaptation between dicot and monocot powdery mildew.</title>
        <authorList>
            <person name="Wu Y."/>
            <person name="Ma X."/>
            <person name="Pan Z."/>
            <person name="Kale S.D."/>
            <person name="Song Y."/>
            <person name="King H."/>
            <person name="Zhang Q."/>
            <person name="Presley C."/>
            <person name="Deng X."/>
            <person name="Wei C.I."/>
            <person name="Xiao S."/>
        </authorList>
    </citation>
    <scope>NUCLEOTIDE SEQUENCE [LARGE SCALE GENOMIC DNA]</scope>
    <source>
        <strain evidence="1">UMSG2</strain>
    </source>
</reference>
<dbReference type="AlphaFoldDB" id="A0A420I8Q9"/>
<evidence type="ECO:0000313" key="1">
    <source>
        <dbReference type="EMBL" id="RKF66024.1"/>
    </source>
</evidence>
<keyword evidence="2" id="KW-1185">Reference proteome</keyword>
<protein>
    <submittedName>
        <fullName evidence="1">Uncharacterized protein</fullName>
    </submittedName>
</protein>
<dbReference type="Proteomes" id="UP000286134">
    <property type="component" value="Unassembled WGS sequence"/>
</dbReference>
<accession>A0A420I8Q9</accession>
<name>A0A420I8Q9_9PEZI</name>
<comment type="caution">
    <text evidence="1">The sequence shown here is derived from an EMBL/GenBank/DDBJ whole genome shotgun (WGS) entry which is preliminary data.</text>
</comment>
<dbReference type="EMBL" id="MCFK01000002">
    <property type="protein sequence ID" value="RKF66024.1"/>
    <property type="molecule type" value="Genomic_DNA"/>
</dbReference>